<dbReference type="Gene3D" id="1.10.10.60">
    <property type="entry name" value="Homeodomain-like"/>
    <property type="match status" value="2"/>
</dbReference>
<evidence type="ECO:0000313" key="6">
    <source>
        <dbReference type="Proteomes" id="UP000773462"/>
    </source>
</evidence>
<dbReference type="InterPro" id="IPR018060">
    <property type="entry name" value="HTH_AraC"/>
</dbReference>
<dbReference type="PANTHER" id="PTHR43280:SF28">
    <property type="entry name" value="HTH-TYPE TRANSCRIPTIONAL ACTIVATOR RHAS"/>
    <property type="match status" value="1"/>
</dbReference>
<dbReference type="InterPro" id="IPR037923">
    <property type="entry name" value="HTH-like"/>
</dbReference>
<evidence type="ECO:0000256" key="2">
    <source>
        <dbReference type="ARBA" id="ARBA00023125"/>
    </source>
</evidence>
<dbReference type="CDD" id="cd00093">
    <property type="entry name" value="HTH_XRE"/>
    <property type="match status" value="1"/>
</dbReference>
<dbReference type="InterPro" id="IPR014710">
    <property type="entry name" value="RmlC-like_jellyroll"/>
</dbReference>
<dbReference type="RefSeq" id="WP_209878534.1">
    <property type="nucleotide sequence ID" value="NZ_JAGGLV010000027.1"/>
</dbReference>
<comment type="caution">
    <text evidence="5">The sequence shown here is derived from an EMBL/GenBank/DDBJ whole genome shotgun (WGS) entry which is preliminary data.</text>
</comment>
<sequence length="286" mass="33618">MKQLFEPVLFANRQSLIWDYRIYTDDHYKGYYHWHQCCEIMFVHGGQGSIVVNQQMYDIRPGMLFFFQPYQLHRIYSEVSPACPFVRTIFYLDPHMAENLLQGFSKRKALFSALWQGDNPYCGFDLRDRIETIEWFCQNYNELRMKSSEEDPEDITMLLLQLLSCLGTGGQSLIPTGERRNLRYSEQIMNWIEAHYQEEVNLDQLAEETHLSKSYVSRIFHQETGGRLVDYLTARRLKQACRLLGTTDMPVEQIGIAVGFPNASYFNQLFKRVLGTTPLKYRKGNL</sequence>
<dbReference type="Pfam" id="PF12833">
    <property type="entry name" value="HTH_18"/>
    <property type="match status" value="1"/>
</dbReference>
<dbReference type="InterPro" id="IPR003313">
    <property type="entry name" value="AraC-bd"/>
</dbReference>
<dbReference type="InterPro" id="IPR018062">
    <property type="entry name" value="HTH_AraC-typ_CS"/>
</dbReference>
<feature type="domain" description="HTH araC/xylS-type" evidence="4">
    <location>
        <begin position="186"/>
        <end position="284"/>
    </location>
</feature>
<keyword evidence="3" id="KW-0804">Transcription</keyword>
<keyword evidence="1" id="KW-0805">Transcription regulation</keyword>
<evidence type="ECO:0000256" key="3">
    <source>
        <dbReference type="ARBA" id="ARBA00023163"/>
    </source>
</evidence>
<protein>
    <submittedName>
        <fullName evidence="5">AraC-like DNA-binding protein</fullName>
    </submittedName>
</protein>
<dbReference type="EMBL" id="JAGGLV010000027">
    <property type="protein sequence ID" value="MBP2115474.1"/>
    <property type="molecule type" value="Genomic_DNA"/>
</dbReference>
<evidence type="ECO:0000313" key="5">
    <source>
        <dbReference type="EMBL" id="MBP2115474.1"/>
    </source>
</evidence>
<dbReference type="PROSITE" id="PS01124">
    <property type="entry name" value="HTH_ARAC_FAMILY_2"/>
    <property type="match status" value="1"/>
</dbReference>
<evidence type="ECO:0000256" key="1">
    <source>
        <dbReference type="ARBA" id="ARBA00023015"/>
    </source>
</evidence>
<dbReference type="InterPro" id="IPR020449">
    <property type="entry name" value="Tscrpt_reg_AraC-type_HTH"/>
</dbReference>
<dbReference type="PANTHER" id="PTHR43280">
    <property type="entry name" value="ARAC-FAMILY TRANSCRIPTIONAL REGULATOR"/>
    <property type="match status" value="1"/>
</dbReference>
<proteinExistence type="predicted"/>
<keyword evidence="2" id="KW-0238">DNA-binding</keyword>
<reference evidence="5 6" key="1">
    <citation type="submission" date="2021-03" db="EMBL/GenBank/DDBJ databases">
        <title>Genomic Encyclopedia of Type Strains, Phase IV (KMG-IV): sequencing the most valuable type-strain genomes for metagenomic binning, comparative biology and taxonomic classification.</title>
        <authorList>
            <person name="Goeker M."/>
        </authorList>
    </citation>
    <scope>NUCLEOTIDE SEQUENCE [LARGE SCALE GENOMIC DNA]</scope>
    <source>
        <strain evidence="5 6">DSM 101953</strain>
    </source>
</reference>
<keyword evidence="6" id="KW-1185">Reference proteome</keyword>
<accession>A0ABS4NZI3</accession>
<gene>
    <name evidence="5" type="ORF">J2Z70_005661</name>
</gene>
<organism evidence="5 6">
    <name type="scientific">Paenibacillus silagei</name>
    <dbReference type="NCBI Taxonomy" id="1670801"/>
    <lineage>
        <taxon>Bacteria</taxon>
        <taxon>Bacillati</taxon>
        <taxon>Bacillota</taxon>
        <taxon>Bacilli</taxon>
        <taxon>Bacillales</taxon>
        <taxon>Paenibacillaceae</taxon>
        <taxon>Paenibacillus</taxon>
    </lineage>
</organism>
<dbReference type="PRINTS" id="PR00032">
    <property type="entry name" value="HTHARAC"/>
</dbReference>
<dbReference type="Proteomes" id="UP000773462">
    <property type="component" value="Unassembled WGS sequence"/>
</dbReference>
<name>A0ABS4NZI3_9BACL</name>
<dbReference type="InterPro" id="IPR009057">
    <property type="entry name" value="Homeodomain-like_sf"/>
</dbReference>
<dbReference type="SUPFAM" id="SSF46689">
    <property type="entry name" value="Homeodomain-like"/>
    <property type="match status" value="2"/>
</dbReference>
<dbReference type="InterPro" id="IPR001387">
    <property type="entry name" value="Cro/C1-type_HTH"/>
</dbReference>
<dbReference type="SMART" id="SM00342">
    <property type="entry name" value="HTH_ARAC"/>
    <property type="match status" value="1"/>
</dbReference>
<dbReference type="Gene3D" id="2.60.120.10">
    <property type="entry name" value="Jelly Rolls"/>
    <property type="match status" value="1"/>
</dbReference>
<dbReference type="Pfam" id="PF02311">
    <property type="entry name" value="AraC_binding"/>
    <property type="match status" value="1"/>
</dbReference>
<dbReference type="SUPFAM" id="SSF51215">
    <property type="entry name" value="Regulatory protein AraC"/>
    <property type="match status" value="1"/>
</dbReference>
<evidence type="ECO:0000259" key="4">
    <source>
        <dbReference type="PROSITE" id="PS01124"/>
    </source>
</evidence>
<dbReference type="PROSITE" id="PS00041">
    <property type="entry name" value="HTH_ARAC_FAMILY_1"/>
    <property type="match status" value="1"/>
</dbReference>